<keyword evidence="2" id="KW-1185">Reference proteome</keyword>
<reference evidence="2" key="1">
    <citation type="journal article" date="2022" name="Mol. Ecol. Resour.">
        <title>The genomes of chicory, endive, great burdock and yacon provide insights into Asteraceae palaeo-polyploidization history and plant inulin production.</title>
        <authorList>
            <person name="Fan W."/>
            <person name="Wang S."/>
            <person name="Wang H."/>
            <person name="Wang A."/>
            <person name="Jiang F."/>
            <person name="Liu H."/>
            <person name="Zhao H."/>
            <person name="Xu D."/>
            <person name="Zhang Y."/>
        </authorList>
    </citation>
    <scope>NUCLEOTIDE SEQUENCE [LARGE SCALE GENOMIC DNA]</scope>
    <source>
        <strain evidence="2">cv. Punajuju</strain>
    </source>
</reference>
<comment type="caution">
    <text evidence="1">The sequence shown here is derived from an EMBL/GenBank/DDBJ whole genome shotgun (WGS) entry which is preliminary data.</text>
</comment>
<protein>
    <submittedName>
        <fullName evidence="1">Uncharacterized protein</fullName>
    </submittedName>
</protein>
<reference evidence="1 2" key="2">
    <citation type="journal article" date="2022" name="Mol. Ecol. Resour.">
        <title>The genomes of chicory, endive, great burdock and yacon provide insights into Asteraceae paleo-polyploidization history and plant inulin production.</title>
        <authorList>
            <person name="Fan W."/>
            <person name="Wang S."/>
            <person name="Wang H."/>
            <person name="Wang A."/>
            <person name="Jiang F."/>
            <person name="Liu H."/>
            <person name="Zhao H."/>
            <person name="Xu D."/>
            <person name="Zhang Y."/>
        </authorList>
    </citation>
    <scope>NUCLEOTIDE SEQUENCE [LARGE SCALE GENOMIC DNA]</scope>
    <source>
        <strain evidence="2">cv. Punajuju</strain>
        <tissue evidence="1">Leaves</tissue>
    </source>
</reference>
<proteinExistence type="predicted"/>
<sequence>MRCMPDICTGAELPSTQLTSIAGPWLFHQWGIDIVGPFPEAPGKVKFLIIAVDYFTKWIEAEPVANISRRSIIKFMWKSILTRFGTPRTLANGQTEVSNKIIVNGQKKRLGKAKGNWVEELPSVLWSYRTTPITGTQETPFSLVYGAEAILPPELMLTSLRIANFSPEQTDADLRQNLDLLEEKGKPPSYDKQSSRTRLKNTTTSENNRREGNPKDMVHTKLEKIPSLRKPARQMDFACLQLAWRPQWPSCPLQDFVCLYWPGAPSSPAAPYRTSCSFNWHGAPSGPAAPYKTSCAFNWPGAPSGPAALYRTSCAPSGPAAPHRTSCAFKWPGAPSGPAALRRTSCAFNWPGAPGGLAAPYRTTCAFKTAWRPR</sequence>
<name>A0ACB9AI11_CICIN</name>
<evidence type="ECO:0000313" key="1">
    <source>
        <dbReference type="EMBL" id="KAI3708070.1"/>
    </source>
</evidence>
<evidence type="ECO:0000313" key="2">
    <source>
        <dbReference type="Proteomes" id="UP001055811"/>
    </source>
</evidence>
<accession>A0ACB9AI11</accession>
<gene>
    <name evidence="1" type="ORF">L2E82_37104</name>
</gene>
<organism evidence="1 2">
    <name type="scientific">Cichorium intybus</name>
    <name type="common">Chicory</name>
    <dbReference type="NCBI Taxonomy" id="13427"/>
    <lineage>
        <taxon>Eukaryota</taxon>
        <taxon>Viridiplantae</taxon>
        <taxon>Streptophyta</taxon>
        <taxon>Embryophyta</taxon>
        <taxon>Tracheophyta</taxon>
        <taxon>Spermatophyta</taxon>
        <taxon>Magnoliopsida</taxon>
        <taxon>eudicotyledons</taxon>
        <taxon>Gunneridae</taxon>
        <taxon>Pentapetalae</taxon>
        <taxon>asterids</taxon>
        <taxon>campanulids</taxon>
        <taxon>Asterales</taxon>
        <taxon>Asteraceae</taxon>
        <taxon>Cichorioideae</taxon>
        <taxon>Cichorieae</taxon>
        <taxon>Cichoriinae</taxon>
        <taxon>Cichorium</taxon>
    </lineage>
</organism>
<dbReference type="EMBL" id="CM042015">
    <property type="protein sequence ID" value="KAI3708070.1"/>
    <property type="molecule type" value="Genomic_DNA"/>
</dbReference>
<dbReference type="Proteomes" id="UP001055811">
    <property type="component" value="Linkage Group LG07"/>
</dbReference>